<keyword evidence="1" id="KW-0732">Signal</keyword>
<name>A0ABU9CG63_9BURK</name>
<keyword evidence="3" id="KW-1185">Reference proteome</keyword>
<proteinExistence type="predicted"/>
<gene>
    <name evidence="2" type="ORF">AACH10_11480</name>
</gene>
<evidence type="ECO:0000313" key="2">
    <source>
        <dbReference type="EMBL" id="MEK8050858.1"/>
    </source>
</evidence>
<accession>A0ABU9CG63</accession>
<dbReference type="RefSeq" id="WP_341410551.1">
    <property type="nucleotide sequence ID" value="NZ_JBBUTH010000006.1"/>
</dbReference>
<dbReference type="Proteomes" id="UP001365405">
    <property type="component" value="Unassembled WGS sequence"/>
</dbReference>
<evidence type="ECO:0000313" key="3">
    <source>
        <dbReference type="Proteomes" id="UP001365405"/>
    </source>
</evidence>
<protein>
    <submittedName>
        <fullName evidence="2">Uncharacterized protein</fullName>
    </submittedName>
</protein>
<reference evidence="2 3" key="1">
    <citation type="submission" date="2024-04" db="EMBL/GenBank/DDBJ databases">
        <title>Novel species of the genus Ideonella isolated from streams.</title>
        <authorList>
            <person name="Lu H."/>
        </authorList>
    </citation>
    <scope>NUCLEOTIDE SEQUENCE [LARGE SCALE GENOMIC DNA]</scope>
    <source>
        <strain evidence="2 3">DXS22W</strain>
    </source>
</reference>
<feature type="signal peptide" evidence="1">
    <location>
        <begin position="1"/>
        <end position="19"/>
    </location>
</feature>
<dbReference type="EMBL" id="JBBUTH010000006">
    <property type="protein sequence ID" value="MEK8050858.1"/>
    <property type="molecule type" value="Genomic_DNA"/>
</dbReference>
<evidence type="ECO:0000256" key="1">
    <source>
        <dbReference type="SAM" id="SignalP"/>
    </source>
</evidence>
<comment type="caution">
    <text evidence="2">The sequence shown here is derived from an EMBL/GenBank/DDBJ whole genome shotgun (WGS) entry which is preliminary data.</text>
</comment>
<sequence>MTLHPLSLLCRHVVPAVLAATLTLGAAAQAQPVSCMVLGPATARVKAVEGERSPVFSTQDCQALRLLAGAARASWIGSDGKPHLVPITAQGVARAPQPGSETRSVNLVWSELSTRREQAQPAYMRSVGFERPLRVHVPADGLPLPSVGESEARLRVLREVAPATAGGEPRTEVVAEITVPGGQPVRVPASAFQPDQTYRLQVQRGDTEQAWRWRTVTAATAAEVEARRAEIAAEVADAQQRTMLEAMLYEQLKLRPNMDLLVQQIRAAGF</sequence>
<feature type="chain" id="PRO_5047181841" evidence="1">
    <location>
        <begin position="20"/>
        <end position="270"/>
    </location>
</feature>
<organism evidence="2 3">
    <name type="scientific">Pseudaquabacterium inlustre</name>
    <dbReference type="NCBI Taxonomy" id="2984192"/>
    <lineage>
        <taxon>Bacteria</taxon>
        <taxon>Pseudomonadati</taxon>
        <taxon>Pseudomonadota</taxon>
        <taxon>Betaproteobacteria</taxon>
        <taxon>Burkholderiales</taxon>
        <taxon>Sphaerotilaceae</taxon>
        <taxon>Pseudaquabacterium</taxon>
    </lineage>
</organism>